<dbReference type="InterPro" id="IPR036865">
    <property type="entry name" value="CRAL-TRIO_dom_sf"/>
</dbReference>
<evidence type="ECO:0000256" key="1">
    <source>
        <dbReference type="SAM" id="MobiDB-lite"/>
    </source>
</evidence>
<protein>
    <recommendedName>
        <fullName evidence="2">CRAL-TRIO domain-containing protein</fullName>
    </recommendedName>
</protein>
<gene>
    <name evidence="3" type="ORF">g.29626</name>
</gene>
<feature type="region of interest" description="Disordered" evidence="1">
    <location>
        <begin position="42"/>
        <end position="79"/>
    </location>
</feature>
<dbReference type="SUPFAM" id="SSF52087">
    <property type="entry name" value="CRAL/TRIO domain"/>
    <property type="match status" value="1"/>
</dbReference>
<dbReference type="AlphaFoldDB" id="A0A1D2AGG7"/>
<dbReference type="Gene3D" id="3.40.525.10">
    <property type="entry name" value="CRAL-TRIO lipid binding domain"/>
    <property type="match status" value="1"/>
</dbReference>
<accession>A0A1D2AGG7</accession>
<reference evidence="3" key="1">
    <citation type="submission" date="2015-08" db="EMBL/GenBank/DDBJ databases">
        <authorList>
            <person name="Babu N.S."/>
            <person name="Beckwith C.J."/>
            <person name="Beseler K.G."/>
            <person name="Brison A."/>
            <person name="Carone J.V."/>
            <person name="Caskin T.P."/>
            <person name="Diamond M."/>
            <person name="Durham M.E."/>
            <person name="Foxe J.M."/>
            <person name="Go M."/>
            <person name="Henderson B.A."/>
            <person name="Jones I.B."/>
            <person name="McGettigan J.A."/>
            <person name="Micheletti S.J."/>
            <person name="Nasrallah M.E."/>
            <person name="Ortiz D."/>
            <person name="Piller C.R."/>
            <person name="Privatt S.R."/>
            <person name="Schneider S.L."/>
            <person name="Sharp S."/>
            <person name="Smith T.C."/>
            <person name="Stanton J.D."/>
            <person name="Ullery H.E."/>
            <person name="Wilson R.J."/>
            <person name="Serrano M.G."/>
            <person name="Buck G."/>
            <person name="Lee V."/>
            <person name="Wang Y."/>
            <person name="Carvalho R."/>
            <person name="Voegtly L."/>
            <person name="Shi R."/>
            <person name="Duckworth R."/>
            <person name="Johnson A."/>
            <person name="Loviza R."/>
            <person name="Walstead R."/>
            <person name="Shah Z."/>
            <person name="Kiflezghi M."/>
            <person name="Wade K."/>
            <person name="Ball S.L."/>
            <person name="Bradley K.W."/>
            <person name="Asai D.J."/>
            <person name="Bowman C.A."/>
            <person name="Russell D.A."/>
            <person name="Pope W.H."/>
            <person name="Jacobs-Sera D."/>
            <person name="Hendrix R.W."/>
            <person name="Hatfull G.F."/>
        </authorList>
    </citation>
    <scope>NUCLEOTIDE SEQUENCE</scope>
</reference>
<evidence type="ECO:0000313" key="3">
    <source>
        <dbReference type="EMBL" id="JAT78171.1"/>
    </source>
</evidence>
<dbReference type="EMBL" id="GDKF01000451">
    <property type="protein sequence ID" value="JAT78171.1"/>
    <property type="molecule type" value="Transcribed_RNA"/>
</dbReference>
<organism evidence="3">
    <name type="scientific">Auxenochlorella protothecoides</name>
    <name type="common">Green microalga</name>
    <name type="synonym">Chlorella protothecoides</name>
    <dbReference type="NCBI Taxonomy" id="3075"/>
    <lineage>
        <taxon>Eukaryota</taxon>
        <taxon>Viridiplantae</taxon>
        <taxon>Chlorophyta</taxon>
        <taxon>core chlorophytes</taxon>
        <taxon>Trebouxiophyceae</taxon>
        <taxon>Chlorellales</taxon>
        <taxon>Chlorellaceae</taxon>
        <taxon>Auxenochlorella</taxon>
    </lineage>
</organism>
<dbReference type="Pfam" id="PF00650">
    <property type="entry name" value="CRAL_TRIO"/>
    <property type="match status" value="1"/>
</dbReference>
<feature type="domain" description="CRAL-TRIO" evidence="2">
    <location>
        <begin position="155"/>
        <end position="311"/>
    </location>
</feature>
<dbReference type="CDD" id="cd00170">
    <property type="entry name" value="SEC14"/>
    <property type="match status" value="1"/>
</dbReference>
<dbReference type="InterPro" id="IPR001251">
    <property type="entry name" value="CRAL-TRIO_dom"/>
</dbReference>
<sequence length="311" mass="32040">MLRRATAAAVLATGVAAGVSYYKYSTTGRLWGGAWGPEEIPGLEEVPASAPAHPPPPQPSGRAPAHLHPPTRTYPSPHLLAASNPEAVRALRSNSPSPTAAGGRFTDAELMRYAVAAGWLAAAPGSPAAAKCLAAAAAAARRTDAWLASAVWATPAQLVQAAHLAHWAPPGDEGPGARPVLVLRVGAASHEARGRAAAAAYGDVIVTLVQGAVMEGRLADVPGEGRPQDLVVRVDAGGASVLSSTRILPVVRHVATTLNQHFPGRLYVMELHNLPPFATWLVVAVRGLMHATTRDKVVVVGEGGRHAAPPP</sequence>
<name>A0A1D2AGG7_AUXPR</name>
<dbReference type="PROSITE" id="PS50191">
    <property type="entry name" value="CRAL_TRIO"/>
    <property type="match status" value="1"/>
</dbReference>
<evidence type="ECO:0000259" key="2">
    <source>
        <dbReference type="PROSITE" id="PS50191"/>
    </source>
</evidence>
<proteinExistence type="predicted"/>